<dbReference type="EMBL" id="DF968285">
    <property type="protein sequence ID" value="GAP48936.1"/>
    <property type="molecule type" value="Genomic_DNA"/>
</dbReference>
<protein>
    <submittedName>
        <fullName evidence="1">Uncharacterized protein</fullName>
    </submittedName>
</protein>
<sequence>MSDRTSPPVTRLSAADSPVVLGDARLSAAELHTRITRLRTVPLTFEGPRGDTTLDVALDPDRTAVDDADFTAGTGRLHLEGELTLDETPLRCTADVDLATRRGTGRLRVSRRSTQETV</sequence>
<keyword evidence="2" id="KW-1185">Reference proteome</keyword>
<dbReference type="RefSeq" id="WP_148640346.1">
    <property type="nucleotide sequence ID" value="NZ_DF968285.1"/>
</dbReference>
<proteinExistence type="predicted"/>
<evidence type="ECO:0000313" key="2">
    <source>
        <dbReference type="Proteomes" id="UP000053859"/>
    </source>
</evidence>
<reference evidence="1" key="1">
    <citation type="journal article" date="2015" name="Genome Announc.">
        <title>Draft Genome Sequence of Thiostrepton-Producing Streptomyces azureus ATCC 14921.</title>
        <authorList>
            <person name="Sakihara K."/>
            <person name="Maeda J."/>
            <person name="Tashiro K."/>
            <person name="Fujino Y."/>
            <person name="Kuhara S."/>
            <person name="Ohshima T."/>
            <person name="Ogata S."/>
            <person name="Doi K."/>
        </authorList>
    </citation>
    <scope>NUCLEOTIDE SEQUENCE [LARGE SCALE GENOMIC DNA]</scope>
    <source>
        <strain evidence="1">ATCC14921</strain>
    </source>
</reference>
<evidence type="ECO:0000313" key="1">
    <source>
        <dbReference type="EMBL" id="GAP48936.1"/>
    </source>
</evidence>
<name>A0A0K8PM45_STRAJ</name>
<dbReference type="OrthoDB" id="3536582at2"/>
<dbReference type="Proteomes" id="UP000053859">
    <property type="component" value="Unassembled WGS sequence"/>
</dbReference>
<accession>A0A0K8PM45</accession>
<dbReference type="PATRIC" id="fig|146537.3.peg.4002"/>
<dbReference type="AlphaFoldDB" id="A0A0K8PM45"/>
<gene>
    <name evidence="1" type="ORF">SAZU_3801</name>
</gene>
<organism evidence="1 2">
    <name type="scientific">Streptomyces azureus</name>
    <dbReference type="NCBI Taxonomy" id="146537"/>
    <lineage>
        <taxon>Bacteria</taxon>
        <taxon>Bacillati</taxon>
        <taxon>Actinomycetota</taxon>
        <taxon>Actinomycetes</taxon>
        <taxon>Kitasatosporales</taxon>
        <taxon>Streptomycetaceae</taxon>
        <taxon>Streptomyces</taxon>
    </lineage>
</organism>